<dbReference type="GO" id="GO:0008061">
    <property type="term" value="F:chitin binding"/>
    <property type="evidence" value="ECO:0007669"/>
    <property type="project" value="UniProtKB-KW"/>
</dbReference>
<feature type="region of interest" description="Disordered" evidence="3">
    <location>
        <begin position="174"/>
        <end position="194"/>
    </location>
</feature>
<dbReference type="InterPro" id="IPR036779">
    <property type="entry name" value="LysM_dom_sf"/>
</dbReference>
<dbReference type="Gene3D" id="3.10.350.10">
    <property type="entry name" value="LysM domain"/>
    <property type="match status" value="2"/>
</dbReference>
<dbReference type="CDD" id="cd00118">
    <property type="entry name" value="LysM"/>
    <property type="match status" value="2"/>
</dbReference>
<feature type="compositionally biased region" description="Acidic residues" evidence="3">
    <location>
        <begin position="184"/>
        <end position="194"/>
    </location>
</feature>
<gene>
    <name evidence="6" type="ORF">EW146_g8385</name>
</gene>
<feature type="domain" description="LysM" evidence="5">
    <location>
        <begin position="25"/>
        <end position="72"/>
    </location>
</feature>
<dbReference type="EMBL" id="SGPL01000575">
    <property type="protein sequence ID" value="THH10376.1"/>
    <property type="molecule type" value="Genomic_DNA"/>
</dbReference>
<evidence type="ECO:0000313" key="6">
    <source>
        <dbReference type="EMBL" id="THH10376.1"/>
    </source>
</evidence>
<dbReference type="PANTHER" id="PTHR34997:SF1">
    <property type="entry name" value="PEPTIDOGLYCAN-BINDING LYSIN DOMAIN"/>
    <property type="match status" value="1"/>
</dbReference>
<dbReference type="SMART" id="SM00257">
    <property type="entry name" value="LysM"/>
    <property type="match status" value="2"/>
</dbReference>
<name>A0A4S4LEQ5_9AGAM</name>
<protein>
    <recommendedName>
        <fullName evidence="5">LysM domain-containing protein</fullName>
    </recommendedName>
</protein>
<sequence>MFSILAALAAVPLFAQSVFAGPCVRSYTIQEGDICDSISAAKNVSTYQLAVINEGVINSACTNLTPGNSICIGYQGEDCSTTYVVRADDTCDLVTSKTGVNSTLLYLNNPQIDQACSNLYIGEVLCTSSTVQVPPAPGNGYTPAETIPVTATPAVPSVARTFTLASTTTYAPVYTSPAPTSSSSEEDLPWCDEL</sequence>
<keyword evidence="7" id="KW-1185">Reference proteome</keyword>
<keyword evidence="1" id="KW-0147">Chitin-binding</keyword>
<dbReference type="InterPro" id="IPR018392">
    <property type="entry name" value="LysM"/>
</dbReference>
<evidence type="ECO:0000256" key="3">
    <source>
        <dbReference type="SAM" id="MobiDB-lite"/>
    </source>
</evidence>
<evidence type="ECO:0000256" key="1">
    <source>
        <dbReference type="ARBA" id="ARBA00022669"/>
    </source>
</evidence>
<evidence type="ECO:0000259" key="5">
    <source>
        <dbReference type="PROSITE" id="PS51782"/>
    </source>
</evidence>
<dbReference type="SUPFAM" id="SSF54106">
    <property type="entry name" value="LysM domain"/>
    <property type="match status" value="2"/>
</dbReference>
<dbReference type="Proteomes" id="UP000310158">
    <property type="component" value="Unassembled WGS sequence"/>
</dbReference>
<evidence type="ECO:0000256" key="4">
    <source>
        <dbReference type="SAM" id="SignalP"/>
    </source>
</evidence>
<evidence type="ECO:0000256" key="2">
    <source>
        <dbReference type="ARBA" id="ARBA00023026"/>
    </source>
</evidence>
<feature type="chain" id="PRO_5020203872" description="LysM domain-containing protein" evidence="4">
    <location>
        <begin position="21"/>
        <end position="194"/>
    </location>
</feature>
<feature type="signal peptide" evidence="4">
    <location>
        <begin position="1"/>
        <end position="20"/>
    </location>
</feature>
<feature type="domain" description="LysM" evidence="5">
    <location>
        <begin position="81"/>
        <end position="127"/>
    </location>
</feature>
<dbReference type="InterPro" id="IPR052210">
    <property type="entry name" value="LysM1-like"/>
</dbReference>
<reference evidence="6 7" key="1">
    <citation type="submission" date="2019-02" db="EMBL/GenBank/DDBJ databases">
        <title>Genome sequencing of the rare red list fungi Bondarzewia mesenterica.</title>
        <authorList>
            <person name="Buettner E."/>
            <person name="Kellner H."/>
        </authorList>
    </citation>
    <scope>NUCLEOTIDE SEQUENCE [LARGE SCALE GENOMIC DNA]</scope>
    <source>
        <strain evidence="6 7">DSM 108281</strain>
    </source>
</reference>
<proteinExistence type="predicted"/>
<dbReference type="Pfam" id="PF01476">
    <property type="entry name" value="LysM"/>
    <property type="match status" value="2"/>
</dbReference>
<dbReference type="PROSITE" id="PS51782">
    <property type="entry name" value="LYSM"/>
    <property type="match status" value="2"/>
</dbReference>
<dbReference type="OrthoDB" id="5985073at2759"/>
<comment type="caution">
    <text evidence="6">The sequence shown here is derived from an EMBL/GenBank/DDBJ whole genome shotgun (WGS) entry which is preliminary data.</text>
</comment>
<keyword evidence="4" id="KW-0732">Signal</keyword>
<dbReference type="AlphaFoldDB" id="A0A4S4LEQ5"/>
<keyword evidence="2" id="KW-0843">Virulence</keyword>
<evidence type="ECO:0000313" key="7">
    <source>
        <dbReference type="Proteomes" id="UP000310158"/>
    </source>
</evidence>
<accession>A0A4S4LEQ5</accession>
<dbReference type="PANTHER" id="PTHR34997">
    <property type="entry name" value="AM15"/>
    <property type="match status" value="1"/>
</dbReference>
<organism evidence="6 7">
    <name type="scientific">Bondarzewia mesenterica</name>
    <dbReference type="NCBI Taxonomy" id="1095465"/>
    <lineage>
        <taxon>Eukaryota</taxon>
        <taxon>Fungi</taxon>
        <taxon>Dikarya</taxon>
        <taxon>Basidiomycota</taxon>
        <taxon>Agaricomycotina</taxon>
        <taxon>Agaricomycetes</taxon>
        <taxon>Russulales</taxon>
        <taxon>Bondarzewiaceae</taxon>
        <taxon>Bondarzewia</taxon>
    </lineage>
</organism>